<feature type="compositionally biased region" description="Low complexity" evidence="1">
    <location>
        <begin position="31"/>
        <end position="42"/>
    </location>
</feature>
<dbReference type="Proteomes" id="UP000233769">
    <property type="component" value="Chromosome tk0001"/>
</dbReference>
<sequence>MRALLTADFPRYVAKIRRGTGPKIHLARQHSPSGPEAPPGAGHQALFRAYGRRCGLPRPRGS</sequence>
<gene>
    <name evidence="2" type="ORF">TK0001_1249</name>
</gene>
<dbReference type="AlphaFoldDB" id="A0A2N9AKF9"/>
<reference evidence="3" key="1">
    <citation type="submission" date="2017-10" db="EMBL/GenBank/DDBJ databases">
        <authorList>
            <person name="Regsiter A."/>
            <person name="William W."/>
        </authorList>
    </citation>
    <scope>NUCLEOTIDE SEQUENCE [LARGE SCALE GENOMIC DNA]</scope>
</reference>
<protein>
    <submittedName>
        <fullName evidence="2">Uncharacterized protein</fullName>
    </submittedName>
</protein>
<name>A0A2N9AKF9_METEX</name>
<organism evidence="2 3">
    <name type="scientific">Methylorubrum extorquens</name>
    <name type="common">Methylobacterium dichloromethanicum</name>
    <name type="synonym">Methylobacterium extorquens</name>
    <dbReference type="NCBI Taxonomy" id="408"/>
    <lineage>
        <taxon>Bacteria</taxon>
        <taxon>Pseudomonadati</taxon>
        <taxon>Pseudomonadota</taxon>
        <taxon>Alphaproteobacteria</taxon>
        <taxon>Hyphomicrobiales</taxon>
        <taxon>Methylobacteriaceae</taxon>
        <taxon>Methylorubrum</taxon>
    </lineage>
</organism>
<accession>A0A2N9AKF9</accession>
<evidence type="ECO:0000313" key="2">
    <source>
        <dbReference type="EMBL" id="SOR27851.1"/>
    </source>
</evidence>
<evidence type="ECO:0000313" key="3">
    <source>
        <dbReference type="Proteomes" id="UP000233769"/>
    </source>
</evidence>
<evidence type="ECO:0000256" key="1">
    <source>
        <dbReference type="SAM" id="MobiDB-lite"/>
    </source>
</evidence>
<feature type="region of interest" description="Disordered" evidence="1">
    <location>
        <begin position="25"/>
        <end position="44"/>
    </location>
</feature>
<dbReference type="EMBL" id="LT962688">
    <property type="protein sequence ID" value="SOR27851.1"/>
    <property type="molecule type" value="Genomic_DNA"/>
</dbReference>
<proteinExistence type="predicted"/>